<accession>A0A4U6UZ39</accession>
<feature type="domain" description="B box-type" evidence="2">
    <location>
        <begin position="11"/>
        <end position="57"/>
    </location>
</feature>
<evidence type="ECO:0000256" key="1">
    <source>
        <dbReference type="SAM" id="MobiDB-lite"/>
    </source>
</evidence>
<evidence type="ECO:0000313" key="3">
    <source>
        <dbReference type="EMBL" id="TKW21978.1"/>
    </source>
</evidence>
<reference evidence="3" key="1">
    <citation type="submission" date="2019-03" db="EMBL/GenBank/DDBJ databases">
        <title>WGS assembly of Setaria viridis.</title>
        <authorList>
            <person name="Huang P."/>
            <person name="Jenkins J."/>
            <person name="Grimwood J."/>
            <person name="Barry K."/>
            <person name="Healey A."/>
            <person name="Mamidi S."/>
            <person name="Sreedasyam A."/>
            <person name="Shu S."/>
            <person name="Feldman M."/>
            <person name="Wu J."/>
            <person name="Yu Y."/>
            <person name="Chen C."/>
            <person name="Johnson J."/>
            <person name="Rokhsar D."/>
            <person name="Baxter I."/>
            <person name="Schmutz J."/>
            <person name="Brutnell T."/>
            <person name="Kellogg E."/>
        </authorList>
    </citation>
    <scope>NUCLEOTIDE SEQUENCE [LARGE SCALE GENOMIC DNA]</scope>
</reference>
<dbReference type="PANTHER" id="PTHR31717:SF142">
    <property type="entry name" value="B-BOX DOMAIN PROTEIN 30-RELATED"/>
    <property type="match status" value="1"/>
</dbReference>
<evidence type="ECO:0000259" key="2">
    <source>
        <dbReference type="SMART" id="SM00336"/>
    </source>
</evidence>
<organism evidence="3 4">
    <name type="scientific">Setaria viridis</name>
    <name type="common">Green bristlegrass</name>
    <name type="synonym">Setaria italica subsp. viridis</name>
    <dbReference type="NCBI Taxonomy" id="4556"/>
    <lineage>
        <taxon>Eukaryota</taxon>
        <taxon>Viridiplantae</taxon>
        <taxon>Streptophyta</taxon>
        <taxon>Embryophyta</taxon>
        <taxon>Tracheophyta</taxon>
        <taxon>Spermatophyta</taxon>
        <taxon>Magnoliopsida</taxon>
        <taxon>Liliopsida</taxon>
        <taxon>Poales</taxon>
        <taxon>Poaceae</taxon>
        <taxon>PACMAD clade</taxon>
        <taxon>Panicoideae</taxon>
        <taxon>Panicodae</taxon>
        <taxon>Paniceae</taxon>
        <taxon>Cenchrinae</taxon>
        <taxon>Setaria</taxon>
    </lineage>
</organism>
<sequence length="241" mass="24609">MGRDGGVVWPGAGRSCELCGAPAAVHCAADAAFLCAACDAKVHGANFLASRHRRTRLAPAAARCGATLESSSSEEDGHASAASSCVSTADSASTASAARRRRGGRARAATGRTPGRGAAARRAEAVLECWAKRMGLAPGAARRRAAAAWRALRASGADAVAARVPPRVAMAAALWWEVAAASGGASHGDALRRLEACAHVPVRLVVAVATSLARARARRRTAEEGWDECAWAGPKSNPARS</sequence>
<name>A0A4U6UZ39_SETVI</name>
<dbReference type="Proteomes" id="UP000298652">
    <property type="component" value="Chromosome 4"/>
</dbReference>
<protein>
    <recommendedName>
        <fullName evidence="2">B box-type domain-containing protein</fullName>
    </recommendedName>
</protein>
<dbReference type="PANTHER" id="PTHR31717">
    <property type="entry name" value="ZINC FINGER PROTEIN CONSTANS-LIKE 10"/>
    <property type="match status" value="1"/>
</dbReference>
<feature type="compositionally biased region" description="Low complexity" evidence="1">
    <location>
        <begin position="106"/>
        <end position="119"/>
    </location>
</feature>
<dbReference type="OMA" id="AGRSCEL"/>
<dbReference type="SMART" id="SM00336">
    <property type="entry name" value="BBOX"/>
    <property type="match status" value="1"/>
</dbReference>
<dbReference type="AlphaFoldDB" id="A0A4U6UZ39"/>
<dbReference type="EMBL" id="CM016555">
    <property type="protein sequence ID" value="TKW21978.1"/>
    <property type="molecule type" value="Genomic_DNA"/>
</dbReference>
<proteinExistence type="predicted"/>
<evidence type="ECO:0000313" key="4">
    <source>
        <dbReference type="Proteomes" id="UP000298652"/>
    </source>
</evidence>
<dbReference type="GO" id="GO:0008270">
    <property type="term" value="F:zinc ion binding"/>
    <property type="evidence" value="ECO:0007669"/>
    <property type="project" value="InterPro"/>
</dbReference>
<feature type="region of interest" description="Disordered" evidence="1">
    <location>
        <begin position="92"/>
        <end position="119"/>
    </location>
</feature>
<dbReference type="Gramene" id="TKW21978">
    <property type="protein sequence ID" value="TKW21978"/>
    <property type="gene ID" value="SEVIR_4G157200v2"/>
</dbReference>
<gene>
    <name evidence="3" type="ORF">SEVIR_4G157200v2</name>
</gene>
<dbReference type="InterPro" id="IPR000315">
    <property type="entry name" value="Znf_B-box"/>
</dbReference>
<keyword evidence="4" id="KW-1185">Reference proteome</keyword>